<dbReference type="KEGG" id="pgin:FRZ67_08410"/>
<organism evidence="2 3">
    <name type="scientific">Panacibacter ginsenosidivorans</name>
    <dbReference type="NCBI Taxonomy" id="1813871"/>
    <lineage>
        <taxon>Bacteria</taxon>
        <taxon>Pseudomonadati</taxon>
        <taxon>Bacteroidota</taxon>
        <taxon>Chitinophagia</taxon>
        <taxon>Chitinophagales</taxon>
        <taxon>Chitinophagaceae</taxon>
        <taxon>Panacibacter</taxon>
    </lineage>
</organism>
<dbReference type="SUPFAM" id="SSF51182">
    <property type="entry name" value="RmlC-like cupins"/>
    <property type="match status" value="1"/>
</dbReference>
<sequence length="156" mass="17393">MTSLQSRVLTPKEGLKLQSGPGRDLIFKVTGEDTNGAFDYFIVEVAPYGGPPLHVHHKQEETIQVLKGKFKVRIGDEIFYLNEGDFAYLPSKIPHAFLNLTDQEAEIIVVYTPGGGHKFYEELGPLTRNGSPDKMVVAQLFEKYNMTLIGPPLSKD</sequence>
<keyword evidence="3" id="KW-1185">Reference proteome</keyword>
<proteinExistence type="predicted"/>
<name>A0A5B8V9B6_9BACT</name>
<accession>A0A5B8V9B6</accession>
<gene>
    <name evidence="2" type="ORF">FRZ67_08410</name>
</gene>
<feature type="domain" description="Cupin type-2" evidence="1">
    <location>
        <begin position="42"/>
        <end position="111"/>
    </location>
</feature>
<dbReference type="InterPro" id="IPR014710">
    <property type="entry name" value="RmlC-like_jellyroll"/>
</dbReference>
<dbReference type="PANTHER" id="PTHR36440:SF1">
    <property type="entry name" value="PUTATIVE (AFU_ORTHOLOGUE AFUA_8G07350)-RELATED"/>
    <property type="match status" value="1"/>
</dbReference>
<evidence type="ECO:0000313" key="3">
    <source>
        <dbReference type="Proteomes" id="UP000321533"/>
    </source>
</evidence>
<dbReference type="PANTHER" id="PTHR36440">
    <property type="entry name" value="PUTATIVE (AFU_ORTHOLOGUE AFUA_8G07350)-RELATED"/>
    <property type="match status" value="1"/>
</dbReference>
<dbReference type="EMBL" id="CP042435">
    <property type="protein sequence ID" value="QEC67316.1"/>
    <property type="molecule type" value="Genomic_DNA"/>
</dbReference>
<protein>
    <submittedName>
        <fullName evidence="2">Cupin domain-containing protein</fullName>
    </submittedName>
</protein>
<dbReference type="InterPro" id="IPR011051">
    <property type="entry name" value="RmlC_Cupin_sf"/>
</dbReference>
<reference evidence="2 3" key="1">
    <citation type="journal article" date="2016" name="Int. J. Syst. Evol. Microbiol.">
        <title>Panacibacter ginsenosidivorans gen. nov., sp. nov., with ginsenoside converting activity isolated from soil of a ginseng field.</title>
        <authorList>
            <person name="Siddiqi M.Z."/>
            <person name="Muhammad Shafi S."/>
            <person name="Choi K.D."/>
            <person name="Im W.T."/>
        </authorList>
    </citation>
    <scope>NUCLEOTIDE SEQUENCE [LARGE SCALE GENOMIC DNA]</scope>
    <source>
        <strain evidence="2 3">Gsoil1550</strain>
    </source>
</reference>
<evidence type="ECO:0000313" key="2">
    <source>
        <dbReference type="EMBL" id="QEC67316.1"/>
    </source>
</evidence>
<dbReference type="InterPro" id="IPR013096">
    <property type="entry name" value="Cupin_2"/>
</dbReference>
<evidence type="ECO:0000259" key="1">
    <source>
        <dbReference type="Pfam" id="PF07883"/>
    </source>
</evidence>
<dbReference type="AlphaFoldDB" id="A0A5B8V9B6"/>
<dbReference type="OrthoDB" id="1423961at2"/>
<dbReference type="Proteomes" id="UP000321533">
    <property type="component" value="Chromosome"/>
</dbReference>
<dbReference type="Gene3D" id="2.60.120.10">
    <property type="entry name" value="Jelly Rolls"/>
    <property type="match status" value="1"/>
</dbReference>
<dbReference type="Pfam" id="PF07883">
    <property type="entry name" value="Cupin_2"/>
    <property type="match status" value="1"/>
</dbReference>
<dbReference type="InterPro" id="IPR053146">
    <property type="entry name" value="QDO-like"/>
</dbReference>
<dbReference type="RefSeq" id="WP_147189123.1">
    <property type="nucleotide sequence ID" value="NZ_CP042435.1"/>
</dbReference>